<organism evidence="3 4">
    <name type="scientific">Actinomadura macrotermitis</name>
    <dbReference type="NCBI Taxonomy" id="2585200"/>
    <lineage>
        <taxon>Bacteria</taxon>
        <taxon>Bacillati</taxon>
        <taxon>Actinomycetota</taxon>
        <taxon>Actinomycetes</taxon>
        <taxon>Streptosporangiales</taxon>
        <taxon>Thermomonosporaceae</taxon>
        <taxon>Actinomadura</taxon>
    </lineage>
</organism>
<dbReference type="InterPro" id="IPR032466">
    <property type="entry name" value="Metal_Hydrolase"/>
</dbReference>
<feature type="domain" description="Amidohydrolase 3" evidence="2">
    <location>
        <begin position="91"/>
        <end position="577"/>
    </location>
</feature>
<dbReference type="Proteomes" id="UP000487268">
    <property type="component" value="Unassembled WGS sequence"/>
</dbReference>
<feature type="chain" id="PRO_5029533476" evidence="1">
    <location>
        <begin position="34"/>
        <end position="580"/>
    </location>
</feature>
<evidence type="ECO:0000313" key="4">
    <source>
        <dbReference type="Proteomes" id="UP000487268"/>
    </source>
</evidence>
<dbReference type="AlphaFoldDB" id="A0A7K0C7N8"/>
<sequence length="580" mass="61196">MCTLCSDHGRRAFLGGSLAAVAAAALPALPAAAAAPRPHGAPDTVYHGGTVVPLAPGRPDAQAIAVTGGRITAIGSDRRIRALAARTTEQVDLRGTTLLPGFIDAHSHLPAPGLIGLYWADLSSPPVGTVTGIADLIAALKTKAAAGAPGAWILGWGYDQTLLAEGRHPTAADLDQVSATAPIWAAHTNGHMGVANTAALRLAGITEHTPDPPGGVIARDPATGRPTGLLQEAATTLVTRHQPALTPAQLTAAARATDALYAAAGVTTTVVAGGGADTYAALNAWRAAGVLRLRALLMLNGDPLAPGGLPLPEGTGDDRVRVSGYGEAVYDGSIQGYTGYLTQPYHRLADGLPAGYRGYTNYPADLLKRRVDALYAAGYAIRLHANGDAAIDDLLDAYEAAIAKHGRRDHRMRVEHAQTARPDQLRRMRRLGVTASFFVSHTYYWGDQHRDVFLGPERAARISPLRSAQRLNLRHSLHLDSPVVPMSPLQALWSAVNRTTRSGRVLGPAERVTPARALRALTIDAAWQHFHDHDRGSLEPGKLADLTVLSADPRTVPPQRIKDVQVLRTVVGGTTVHHRD</sequence>
<dbReference type="Pfam" id="PF07969">
    <property type="entry name" value="Amidohydro_3"/>
    <property type="match status" value="1"/>
</dbReference>
<dbReference type="EC" id="3.5.1.91" evidence="3"/>
<dbReference type="CDD" id="cd01300">
    <property type="entry name" value="YtcJ_like"/>
    <property type="match status" value="1"/>
</dbReference>
<keyword evidence="1" id="KW-0732">Signal</keyword>
<dbReference type="InterPro" id="IPR011059">
    <property type="entry name" value="Metal-dep_hydrolase_composite"/>
</dbReference>
<feature type="signal peptide" evidence="1">
    <location>
        <begin position="1"/>
        <end position="33"/>
    </location>
</feature>
<dbReference type="OrthoDB" id="3173428at2"/>
<dbReference type="Gene3D" id="3.20.20.140">
    <property type="entry name" value="Metal-dependent hydrolases"/>
    <property type="match status" value="1"/>
</dbReference>
<gene>
    <name evidence="3" type="primary">nfdA_3</name>
    <name evidence="3" type="ORF">ACRB68_69050</name>
</gene>
<dbReference type="EMBL" id="WEGH01000005">
    <property type="protein sequence ID" value="MQY08794.1"/>
    <property type="molecule type" value="Genomic_DNA"/>
</dbReference>
<dbReference type="GO" id="GO:0016810">
    <property type="term" value="F:hydrolase activity, acting on carbon-nitrogen (but not peptide) bonds"/>
    <property type="evidence" value="ECO:0007669"/>
    <property type="project" value="InterPro"/>
</dbReference>
<comment type="caution">
    <text evidence="3">The sequence shown here is derived from an EMBL/GenBank/DDBJ whole genome shotgun (WGS) entry which is preliminary data.</text>
</comment>
<dbReference type="Gene3D" id="2.30.40.10">
    <property type="entry name" value="Urease, subunit C, domain 1"/>
    <property type="match status" value="1"/>
</dbReference>
<dbReference type="SUPFAM" id="SSF51556">
    <property type="entry name" value="Metallo-dependent hydrolases"/>
    <property type="match status" value="1"/>
</dbReference>
<dbReference type="InterPro" id="IPR033932">
    <property type="entry name" value="YtcJ-like"/>
</dbReference>
<reference evidence="3 4" key="1">
    <citation type="submission" date="2019-10" db="EMBL/GenBank/DDBJ databases">
        <title>Actinomadura rubteroloni sp. nov. and Actinomadura macrotermitis sp. nov., isolated from the gut of fungus growing-termite Macrotermes natalensis.</title>
        <authorList>
            <person name="Benndorf R."/>
            <person name="Martin K."/>
            <person name="Kuefner M."/>
            <person name="De Beer W."/>
            <person name="Kaster A.-K."/>
            <person name="Vollmers J."/>
            <person name="Poulsen M."/>
            <person name="Beemelmanns C."/>
        </authorList>
    </citation>
    <scope>NUCLEOTIDE SEQUENCE [LARGE SCALE GENOMIC DNA]</scope>
    <source>
        <strain evidence="3 4">RB68</strain>
    </source>
</reference>
<dbReference type="RefSeq" id="WP_153540005.1">
    <property type="nucleotide sequence ID" value="NZ_WEGH01000005.1"/>
</dbReference>
<evidence type="ECO:0000256" key="1">
    <source>
        <dbReference type="SAM" id="SignalP"/>
    </source>
</evidence>
<name>A0A7K0C7N8_9ACTN</name>
<keyword evidence="4" id="KW-1185">Reference proteome</keyword>
<dbReference type="PROSITE" id="PS51318">
    <property type="entry name" value="TAT"/>
    <property type="match status" value="1"/>
</dbReference>
<evidence type="ECO:0000313" key="3">
    <source>
        <dbReference type="EMBL" id="MQY08794.1"/>
    </source>
</evidence>
<protein>
    <submittedName>
        <fullName evidence="3">N-substituted formamide deformylase</fullName>
        <ecNumber evidence="3">3.5.1.91</ecNumber>
    </submittedName>
</protein>
<dbReference type="PANTHER" id="PTHR22642:SF2">
    <property type="entry name" value="PROTEIN LONG AFTER FAR-RED 3"/>
    <property type="match status" value="1"/>
</dbReference>
<keyword evidence="3" id="KW-0378">Hydrolase</keyword>
<dbReference type="Gene3D" id="3.10.310.70">
    <property type="match status" value="1"/>
</dbReference>
<dbReference type="InterPro" id="IPR013108">
    <property type="entry name" value="Amidohydro_3"/>
</dbReference>
<dbReference type="PANTHER" id="PTHR22642">
    <property type="entry name" value="IMIDAZOLONEPROPIONASE"/>
    <property type="match status" value="1"/>
</dbReference>
<evidence type="ECO:0000259" key="2">
    <source>
        <dbReference type="Pfam" id="PF07969"/>
    </source>
</evidence>
<accession>A0A7K0C7N8</accession>
<dbReference type="SUPFAM" id="SSF51338">
    <property type="entry name" value="Composite domain of metallo-dependent hydrolases"/>
    <property type="match status" value="1"/>
</dbReference>
<dbReference type="InterPro" id="IPR006311">
    <property type="entry name" value="TAT_signal"/>
</dbReference>
<proteinExistence type="predicted"/>